<keyword evidence="3" id="KW-1185">Reference proteome</keyword>
<dbReference type="AlphaFoldDB" id="A0A4Y7TR07"/>
<name>A0A4Y7TR07_COPMI</name>
<dbReference type="Proteomes" id="UP000298030">
    <property type="component" value="Unassembled WGS sequence"/>
</dbReference>
<reference evidence="2 3" key="1">
    <citation type="journal article" date="2019" name="Nat. Ecol. Evol.">
        <title>Megaphylogeny resolves global patterns of mushroom evolution.</title>
        <authorList>
            <person name="Varga T."/>
            <person name="Krizsan K."/>
            <person name="Foldi C."/>
            <person name="Dima B."/>
            <person name="Sanchez-Garcia M."/>
            <person name="Sanchez-Ramirez S."/>
            <person name="Szollosi G.J."/>
            <person name="Szarkandi J.G."/>
            <person name="Papp V."/>
            <person name="Albert L."/>
            <person name="Andreopoulos W."/>
            <person name="Angelini C."/>
            <person name="Antonin V."/>
            <person name="Barry K.W."/>
            <person name="Bougher N.L."/>
            <person name="Buchanan P."/>
            <person name="Buyck B."/>
            <person name="Bense V."/>
            <person name="Catcheside P."/>
            <person name="Chovatia M."/>
            <person name="Cooper J."/>
            <person name="Damon W."/>
            <person name="Desjardin D."/>
            <person name="Finy P."/>
            <person name="Geml J."/>
            <person name="Haridas S."/>
            <person name="Hughes K."/>
            <person name="Justo A."/>
            <person name="Karasinski D."/>
            <person name="Kautmanova I."/>
            <person name="Kiss B."/>
            <person name="Kocsube S."/>
            <person name="Kotiranta H."/>
            <person name="LaButti K.M."/>
            <person name="Lechner B.E."/>
            <person name="Liimatainen K."/>
            <person name="Lipzen A."/>
            <person name="Lukacs Z."/>
            <person name="Mihaltcheva S."/>
            <person name="Morgado L.N."/>
            <person name="Niskanen T."/>
            <person name="Noordeloos M.E."/>
            <person name="Ohm R.A."/>
            <person name="Ortiz-Santana B."/>
            <person name="Ovrebo C."/>
            <person name="Racz N."/>
            <person name="Riley R."/>
            <person name="Savchenko A."/>
            <person name="Shiryaev A."/>
            <person name="Soop K."/>
            <person name="Spirin V."/>
            <person name="Szebenyi C."/>
            <person name="Tomsovsky M."/>
            <person name="Tulloss R.E."/>
            <person name="Uehling J."/>
            <person name="Grigoriev I.V."/>
            <person name="Vagvolgyi C."/>
            <person name="Papp T."/>
            <person name="Martin F.M."/>
            <person name="Miettinen O."/>
            <person name="Hibbett D.S."/>
            <person name="Nagy L.G."/>
        </authorList>
    </citation>
    <scope>NUCLEOTIDE SEQUENCE [LARGE SCALE GENOMIC DNA]</scope>
    <source>
        <strain evidence="2 3">FP101781</strain>
    </source>
</reference>
<evidence type="ECO:0000313" key="3">
    <source>
        <dbReference type="Proteomes" id="UP000298030"/>
    </source>
</evidence>
<evidence type="ECO:0000256" key="1">
    <source>
        <dbReference type="SAM" id="MobiDB-lite"/>
    </source>
</evidence>
<comment type="caution">
    <text evidence="2">The sequence shown here is derived from an EMBL/GenBank/DDBJ whole genome shotgun (WGS) entry which is preliminary data.</text>
</comment>
<protein>
    <submittedName>
        <fullName evidence="2">Uncharacterized protein</fullName>
    </submittedName>
</protein>
<dbReference type="OrthoDB" id="2959054at2759"/>
<organism evidence="2 3">
    <name type="scientific">Coprinellus micaceus</name>
    <name type="common">Glistening ink-cap mushroom</name>
    <name type="synonym">Coprinus micaceus</name>
    <dbReference type="NCBI Taxonomy" id="71717"/>
    <lineage>
        <taxon>Eukaryota</taxon>
        <taxon>Fungi</taxon>
        <taxon>Dikarya</taxon>
        <taxon>Basidiomycota</taxon>
        <taxon>Agaricomycotina</taxon>
        <taxon>Agaricomycetes</taxon>
        <taxon>Agaricomycetidae</taxon>
        <taxon>Agaricales</taxon>
        <taxon>Agaricineae</taxon>
        <taxon>Psathyrellaceae</taxon>
        <taxon>Coprinellus</taxon>
    </lineage>
</organism>
<evidence type="ECO:0000313" key="2">
    <source>
        <dbReference type="EMBL" id="TEB36620.1"/>
    </source>
</evidence>
<gene>
    <name evidence="2" type="ORF">FA13DRAFT_1810273</name>
</gene>
<dbReference type="Gene3D" id="2.60.120.260">
    <property type="entry name" value="Galactose-binding domain-like"/>
    <property type="match status" value="1"/>
</dbReference>
<proteinExistence type="predicted"/>
<sequence length="171" mass="18804">MSSAGKLALSVKDRRAPTPSDQTLLTTLQARANWIWCPDIPNTGGPDPPSAPDGEQCIFRNKFFYSTAKGRPMTTTLILAADDYLALYVDGVAIQPSDITHDWKLMYAFQVPLPVVQNQTASSLLLGIRGVNKSGYVGLLVAVQVAYETGDPDVFYTGFSDEWRAQRLFDE</sequence>
<accession>A0A4Y7TR07</accession>
<dbReference type="EMBL" id="QPFP01000005">
    <property type="protein sequence ID" value="TEB36620.1"/>
    <property type="molecule type" value="Genomic_DNA"/>
</dbReference>
<feature type="non-terminal residue" evidence="2">
    <location>
        <position position="171"/>
    </location>
</feature>
<feature type="region of interest" description="Disordered" evidence="1">
    <location>
        <begin position="1"/>
        <end position="20"/>
    </location>
</feature>